<sequence>MAIITTVPGLEVTVYIGGATANEYPSSTARNTQTPNSIAKYIECTPGSSFTIRIKQTAEFRPNPTDHISCELAIDGTRTGLIHSPTLASRMRNANGLWEFEWNSLYTQNYLGGIDEGEMTFDTPNVAEIARTRRLLERIPPLQLGGGVWRADLTHEVGTIVVRVWKVAAQERYDRGFLWNPLTPRPTVVFESGYPPIYHTVSANNRIRLDVPPMGKRPIATFEFRYHDIEEIQ</sequence>
<dbReference type="PANTHER" id="PTHR36223:SF1">
    <property type="entry name" value="TRANSCRIPTION ELONGATION FACTOR EAF N-TERMINAL DOMAIN-CONTAINING PROTEIN"/>
    <property type="match status" value="1"/>
</dbReference>
<accession>A0AAN7GNV7</accession>
<evidence type="ECO:0000313" key="2">
    <source>
        <dbReference type="EMBL" id="KAK4223456.1"/>
    </source>
</evidence>
<name>A0AAN7GNV7_9PEZI</name>
<evidence type="ECO:0000313" key="3">
    <source>
        <dbReference type="Proteomes" id="UP001301958"/>
    </source>
</evidence>
<dbReference type="AlphaFoldDB" id="A0AAN7GNV7"/>
<keyword evidence="3" id="KW-1185">Reference proteome</keyword>
<comment type="caution">
    <text evidence="2">The sequence shown here is derived from an EMBL/GenBank/DDBJ whole genome shotgun (WGS) entry which is preliminary data.</text>
</comment>
<dbReference type="EMBL" id="MU865426">
    <property type="protein sequence ID" value="KAK4223456.1"/>
    <property type="molecule type" value="Genomic_DNA"/>
</dbReference>
<proteinExistence type="predicted"/>
<feature type="domain" description="DUF7918" evidence="1">
    <location>
        <begin position="9"/>
        <end position="88"/>
    </location>
</feature>
<reference evidence="2" key="1">
    <citation type="journal article" date="2023" name="Mol. Phylogenet. Evol.">
        <title>Genome-scale phylogeny and comparative genomics of the fungal order Sordariales.</title>
        <authorList>
            <person name="Hensen N."/>
            <person name="Bonometti L."/>
            <person name="Westerberg I."/>
            <person name="Brannstrom I.O."/>
            <person name="Guillou S."/>
            <person name="Cros-Aarteil S."/>
            <person name="Calhoun S."/>
            <person name="Haridas S."/>
            <person name="Kuo A."/>
            <person name="Mondo S."/>
            <person name="Pangilinan J."/>
            <person name="Riley R."/>
            <person name="LaButti K."/>
            <person name="Andreopoulos B."/>
            <person name="Lipzen A."/>
            <person name="Chen C."/>
            <person name="Yan M."/>
            <person name="Daum C."/>
            <person name="Ng V."/>
            <person name="Clum A."/>
            <person name="Steindorff A."/>
            <person name="Ohm R.A."/>
            <person name="Martin F."/>
            <person name="Silar P."/>
            <person name="Natvig D.O."/>
            <person name="Lalanne C."/>
            <person name="Gautier V."/>
            <person name="Ament-Velasquez S.L."/>
            <person name="Kruys A."/>
            <person name="Hutchinson M.I."/>
            <person name="Powell A.J."/>
            <person name="Barry K."/>
            <person name="Miller A.N."/>
            <person name="Grigoriev I.V."/>
            <person name="Debuchy R."/>
            <person name="Gladieux P."/>
            <person name="Hiltunen Thoren M."/>
            <person name="Johannesson H."/>
        </authorList>
    </citation>
    <scope>NUCLEOTIDE SEQUENCE</scope>
    <source>
        <strain evidence="2">CBS 990.96</strain>
    </source>
</reference>
<dbReference type="Proteomes" id="UP001301958">
    <property type="component" value="Unassembled WGS sequence"/>
</dbReference>
<reference evidence="2" key="2">
    <citation type="submission" date="2023-05" db="EMBL/GenBank/DDBJ databases">
        <authorList>
            <consortium name="Lawrence Berkeley National Laboratory"/>
            <person name="Steindorff A."/>
            <person name="Hensen N."/>
            <person name="Bonometti L."/>
            <person name="Westerberg I."/>
            <person name="Brannstrom I.O."/>
            <person name="Guillou S."/>
            <person name="Cros-Aarteil S."/>
            <person name="Calhoun S."/>
            <person name="Haridas S."/>
            <person name="Kuo A."/>
            <person name="Mondo S."/>
            <person name="Pangilinan J."/>
            <person name="Riley R."/>
            <person name="Labutti K."/>
            <person name="Andreopoulos B."/>
            <person name="Lipzen A."/>
            <person name="Chen C."/>
            <person name="Yanf M."/>
            <person name="Daum C."/>
            <person name="Ng V."/>
            <person name="Clum A."/>
            <person name="Ohm R."/>
            <person name="Martin F."/>
            <person name="Silar P."/>
            <person name="Natvig D."/>
            <person name="Lalanne C."/>
            <person name="Gautier V."/>
            <person name="Ament-Velasquez S.L."/>
            <person name="Kruys A."/>
            <person name="Hutchinson M.I."/>
            <person name="Powell A.J."/>
            <person name="Barry K."/>
            <person name="Miller A.N."/>
            <person name="Grigoriev I.V."/>
            <person name="Debuchy R."/>
            <person name="Gladieux P."/>
            <person name="Thoren M.H."/>
            <person name="Johannesson H."/>
        </authorList>
    </citation>
    <scope>NUCLEOTIDE SEQUENCE</scope>
    <source>
        <strain evidence="2">CBS 990.96</strain>
    </source>
</reference>
<dbReference type="InterPro" id="IPR057678">
    <property type="entry name" value="DUF7918"/>
</dbReference>
<protein>
    <recommendedName>
        <fullName evidence="1">DUF7918 domain-containing protein</fullName>
    </recommendedName>
</protein>
<gene>
    <name evidence="2" type="ORF">QBC38DRAFT_459335</name>
</gene>
<organism evidence="2 3">
    <name type="scientific">Podospora fimiseda</name>
    <dbReference type="NCBI Taxonomy" id="252190"/>
    <lineage>
        <taxon>Eukaryota</taxon>
        <taxon>Fungi</taxon>
        <taxon>Dikarya</taxon>
        <taxon>Ascomycota</taxon>
        <taxon>Pezizomycotina</taxon>
        <taxon>Sordariomycetes</taxon>
        <taxon>Sordariomycetidae</taxon>
        <taxon>Sordariales</taxon>
        <taxon>Podosporaceae</taxon>
        <taxon>Podospora</taxon>
    </lineage>
</organism>
<dbReference type="Pfam" id="PF25534">
    <property type="entry name" value="DUF7918"/>
    <property type="match status" value="1"/>
</dbReference>
<evidence type="ECO:0000259" key="1">
    <source>
        <dbReference type="Pfam" id="PF25534"/>
    </source>
</evidence>
<dbReference type="PANTHER" id="PTHR36223">
    <property type="entry name" value="BETA-LACTAMASE-TYPE TRANSPEPTIDASE FOLD DOMAIN CONTAINING PROTEIN"/>
    <property type="match status" value="1"/>
</dbReference>